<keyword evidence="4" id="KW-0633">Potassium transport</keyword>
<keyword evidence="6" id="KW-0631">Potassium channel</keyword>
<evidence type="ECO:0000313" key="15">
    <source>
        <dbReference type="Proteomes" id="UP001497392"/>
    </source>
</evidence>
<evidence type="ECO:0000256" key="11">
    <source>
        <dbReference type="ARBA" id="ARBA00023303"/>
    </source>
</evidence>
<name>A0ABP1G8H9_9CHLO</name>
<comment type="similarity">
    <text evidence="2">Belongs to the TMEM38 family.</text>
</comment>
<keyword evidence="7" id="KW-0630">Potassium</keyword>
<dbReference type="EMBL" id="CAXHTA020000018">
    <property type="protein sequence ID" value="CAL5228531.1"/>
    <property type="molecule type" value="Genomic_DNA"/>
</dbReference>
<evidence type="ECO:0000256" key="10">
    <source>
        <dbReference type="ARBA" id="ARBA00023136"/>
    </source>
</evidence>
<keyword evidence="10 13" id="KW-0472">Membrane</keyword>
<feature type="compositionally biased region" description="Low complexity" evidence="12">
    <location>
        <begin position="254"/>
        <end position="264"/>
    </location>
</feature>
<feature type="compositionally biased region" description="Basic and acidic residues" evidence="12">
    <location>
        <begin position="265"/>
        <end position="274"/>
    </location>
</feature>
<keyword evidence="9" id="KW-0406">Ion transport</keyword>
<evidence type="ECO:0000256" key="5">
    <source>
        <dbReference type="ARBA" id="ARBA00022692"/>
    </source>
</evidence>
<gene>
    <name evidence="14" type="primary">g11685</name>
    <name evidence="14" type="ORF">VP750_LOCUS10437</name>
</gene>
<keyword evidence="11" id="KW-0407">Ion channel</keyword>
<feature type="transmembrane region" description="Helical" evidence="13">
    <location>
        <begin position="78"/>
        <end position="99"/>
    </location>
</feature>
<evidence type="ECO:0000256" key="6">
    <source>
        <dbReference type="ARBA" id="ARBA00022826"/>
    </source>
</evidence>
<evidence type="ECO:0000256" key="12">
    <source>
        <dbReference type="SAM" id="MobiDB-lite"/>
    </source>
</evidence>
<dbReference type="Pfam" id="PF05197">
    <property type="entry name" value="TRIC"/>
    <property type="match status" value="1"/>
</dbReference>
<evidence type="ECO:0000256" key="8">
    <source>
        <dbReference type="ARBA" id="ARBA00022989"/>
    </source>
</evidence>
<dbReference type="PANTHER" id="PTHR12454:SF11">
    <property type="entry name" value="GH25683P"/>
    <property type="match status" value="1"/>
</dbReference>
<evidence type="ECO:0000256" key="4">
    <source>
        <dbReference type="ARBA" id="ARBA00022538"/>
    </source>
</evidence>
<comment type="caution">
    <text evidence="14">The sequence shown here is derived from an EMBL/GenBank/DDBJ whole genome shotgun (WGS) entry which is preliminary data.</text>
</comment>
<keyword evidence="8 13" id="KW-1133">Transmembrane helix</keyword>
<dbReference type="Proteomes" id="UP001497392">
    <property type="component" value="Unassembled WGS sequence"/>
</dbReference>
<keyword evidence="3" id="KW-0813">Transport</keyword>
<evidence type="ECO:0000256" key="1">
    <source>
        <dbReference type="ARBA" id="ARBA00004127"/>
    </source>
</evidence>
<protein>
    <submittedName>
        <fullName evidence="14">G11685 protein</fullName>
    </submittedName>
</protein>
<dbReference type="PANTHER" id="PTHR12454">
    <property type="entry name" value="TRIMERIC INTRACELLULAR CATION CHANNEL"/>
    <property type="match status" value="1"/>
</dbReference>
<proteinExistence type="inferred from homology"/>
<evidence type="ECO:0000256" key="13">
    <source>
        <dbReference type="SAM" id="Phobius"/>
    </source>
</evidence>
<reference evidence="14 15" key="1">
    <citation type="submission" date="2024-06" db="EMBL/GenBank/DDBJ databases">
        <authorList>
            <person name="Kraege A."/>
            <person name="Thomma B."/>
        </authorList>
    </citation>
    <scope>NUCLEOTIDE SEQUENCE [LARGE SCALE GENOMIC DNA]</scope>
</reference>
<evidence type="ECO:0000256" key="2">
    <source>
        <dbReference type="ARBA" id="ARBA00005766"/>
    </source>
</evidence>
<accession>A0ABP1G8H9</accession>
<feature type="transmembrane region" description="Helical" evidence="13">
    <location>
        <begin position="20"/>
        <end position="36"/>
    </location>
</feature>
<keyword evidence="5 13" id="KW-0812">Transmembrane</keyword>
<feature type="transmembrane region" description="Helical" evidence="13">
    <location>
        <begin position="43"/>
        <end position="66"/>
    </location>
</feature>
<dbReference type="InterPro" id="IPR007866">
    <property type="entry name" value="TRIC_channel"/>
</dbReference>
<evidence type="ECO:0000256" key="7">
    <source>
        <dbReference type="ARBA" id="ARBA00022958"/>
    </source>
</evidence>
<sequence length="280" mass="30012">MSKESSLLSDLGTFYESIPFEYLLVGHCLLVASWFPKLKDRYLLSYWVGLLGAFGGGLITAIILHVPIPLFSSNTLGITWTVCWWLANYSPGGVVAKFLTLAPVRIPAKACLNTLRAGLIASRVDLIWQMYPGVIAGPLVIGSIAGTGGRFAIDPVLGGFGALEGPAEIAQPAFAARSGFLGSLLYWLTVHHFQSLSPLEGKALIVSMFILHGVLVDVFSWHFDFTHPLAYLAHTLTNVPMPGLDKQPRPTLPAKSGAAISAADSSKKAGEGKHESKKAK</sequence>
<feature type="transmembrane region" description="Helical" evidence="13">
    <location>
        <begin position="203"/>
        <end position="223"/>
    </location>
</feature>
<keyword evidence="15" id="KW-1185">Reference proteome</keyword>
<organism evidence="14 15">
    <name type="scientific">Coccomyxa viridis</name>
    <dbReference type="NCBI Taxonomy" id="1274662"/>
    <lineage>
        <taxon>Eukaryota</taxon>
        <taxon>Viridiplantae</taxon>
        <taxon>Chlorophyta</taxon>
        <taxon>core chlorophytes</taxon>
        <taxon>Trebouxiophyceae</taxon>
        <taxon>Trebouxiophyceae incertae sedis</taxon>
        <taxon>Coccomyxaceae</taxon>
        <taxon>Coccomyxa</taxon>
    </lineage>
</organism>
<evidence type="ECO:0000256" key="3">
    <source>
        <dbReference type="ARBA" id="ARBA00022448"/>
    </source>
</evidence>
<feature type="region of interest" description="Disordered" evidence="12">
    <location>
        <begin position="243"/>
        <end position="280"/>
    </location>
</feature>
<comment type="subcellular location">
    <subcellularLocation>
        <location evidence="1">Endomembrane system</location>
        <topology evidence="1">Multi-pass membrane protein</topology>
    </subcellularLocation>
</comment>
<evidence type="ECO:0000313" key="14">
    <source>
        <dbReference type="EMBL" id="CAL5228531.1"/>
    </source>
</evidence>
<evidence type="ECO:0000256" key="9">
    <source>
        <dbReference type="ARBA" id="ARBA00023065"/>
    </source>
</evidence>